<protein>
    <recommendedName>
        <fullName evidence="2">Trypsin-co-occurring domain-containing protein</fullName>
    </recommendedName>
</protein>
<sequence>MSRLVEFATDDGGTVVVEVASTAGSLVTRGGDHAAEHSGVFARAQQTFQRALEHVRPAVQGVIDELLSLENRPDELRVEFGIDLHAEAGAFIASASTGSNFKVCLTWNKSSAPSNPAPPNPTPPRKPN</sequence>
<evidence type="ECO:0000313" key="3">
    <source>
        <dbReference type="EMBL" id="UYV97597.1"/>
    </source>
</evidence>
<feature type="domain" description="Trypsin-co-occurring" evidence="2">
    <location>
        <begin position="8"/>
        <end position="109"/>
    </location>
</feature>
<keyword evidence="4" id="KW-1185">Reference proteome</keyword>
<dbReference type="AlphaFoldDB" id="A0AAX3EKG1"/>
<name>A0AAX3EKG1_PAEUR</name>
<dbReference type="Proteomes" id="UP001163293">
    <property type="component" value="Chromosome"/>
</dbReference>
<dbReference type="RefSeq" id="WP_069696561.1">
    <property type="nucleotide sequence ID" value="NZ_CP043010.1"/>
</dbReference>
<evidence type="ECO:0000256" key="1">
    <source>
        <dbReference type="SAM" id="MobiDB-lite"/>
    </source>
</evidence>
<dbReference type="EMBL" id="CP101185">
    <property type="protein sequence ID" value="UYV97597.1"/>
    <property type="molecule type" value="Genomic_DNA"/>
</dbReference>
<dbReference type="InterPro" id="IPR045794">
    <property type="entry name" value="Trypco1"/>
</dbReference>
<organism evidence="3 4">
    <name type="scientific">Paenarthrobacter ureafaciens</name>
    <dbReference type="NCBI Taxonomy" id="37931"/>
    <lineage>
        <taxon>Bacteria</taxon>
        <taxon>Bacillati</taxon>
        <taxon>Actinomycetota</taxon>
        <taxon>Actinomycetes</taxon>
        <taxon>Micrococcales</taxon>
        <taxon>Micrococcaceae</taxon>
        <taxon>Paenarthrobacter</taxon>
    </lineage>
</organism>
<gene>
    <name evidence="3" type="ORF">NL394_21645</name>
</gene>
<accession>A0AAX3EKG1</accession>
<feature type="region of interest" description="Disordered" evidence="1">
    <location>
        <begin position="107"/>
        <end position="128"/>
    </location>
</feature>
<feature type="compositionally biased region" description="Pro residues" evidence="1">
    <location>
        <begin position="115"/>
        <end position="128"/>
    </location>
</feature>
<dbReference type="Pfam" id="PF19493">
    <property type="entry name" value="Trypco1"/>
    <property type="match status" value="1"/>
</dbReference>
<evidence type="ECO:0000259" key="2">
    <source>
        <dbReference type="Pfam" id="PF19493"/>
    </source>
</evidence>
<evidence type="ECO:0000313" key="4">
    <source>
        <dbReference type="Proteomes" id="UP001163293"/>
    </source>
</evidence>
<proteinExistence type="predicted"/>
<reference evidence="3" key="1">
    <citation type="submission" date="2022-07" db="EMBL/GenBank/DDBJ databases">
        <authorList>
            <person name="Wu T."/>
        </authorList>
    </citation>
    <scope>NUCLEOTIDE SEQUENCE</scope>
    <source>
        <strain evidence="3">SD-1</strain>
    </source>
</reference>
<dbReference type="NCBIfam" id="NF041216">
    <property type="entry name" value="CU044_2847_fam"/>
    <property type="match status" value="1"/>
</dbReference>